<comment type="subcellular location">
    <subcellularLocation>
        <location evidence="1">Membrane</location>
        <topology evidence="1">Single-pass type I membrane protein</topology>
    </subcellularLocation>
</comment>
<dbReference type="AlphaFoldDB" id="A0ABD1Y4G6"/>
<keyword evidence="7" id="KW-1133">Transmembrane helix</keyword>
<evidence type="ECO:0000256" key="6">
    <source>
        <dbReference type="ARBA" id="ARBA00022976"/>
    </source>
</evidence>
<evidence type="ECO:0000256" key="1">
    <source>
        <dbReference type="ARBA" id="ARBA00004479"/>
    </source>
</evidence>
<dbReference type="GO" id="GO:0005886">
    <property type="term" value="C:plasma membrane"/>
    <property type="evidence" value="ECO:0007669"/>
    <property type="project" value="UniProtKB-ARBA"/>
</dbReference>
<evidence type="ECO:0000313" key="11">
    <source>
        <dbReference type="EMBL" id="KAL2621651.1"/>
    </source>
</evidence>
<dbReference type="InterPro" id="IPR008710">
    <property type="entry name" value="Nicastrin"/>
</dbReference>
<keyword evidence="9" id="KW-0325">Glycoprotein</keyword>
<evidence type="ECO:0000256" key="7">
    <source>
        <dbReference type="ARBA" id="ARBA00022989"/>
    </source>
</evidence>
<evidence type="ECO:0000313" key="12">
    <source>
        <dbReference type="Proteomes" id="UP001605036"/>
    </source>
</evidence>
<protein>
    <recommendedName>
        <fullName evidence="3">Nicastrin</fullName>
    </recommendedName>
</protein>
<dbReference type="PANTHER" id="PTHR21092">
    <property type="entry name" value="NICASTRIN"/>
    <property type="match status" value="1"/>
</dbReference>
<evidence type="ECO:0000256" key="5">
    <source>
        <dbReference type="ARBA" id="ARBA00022729"/>
    </source>
</evidence>
<keyword evidence="5" id="KW-0732">Signal</keyword>
<proteinExistence type="inferred from homology"/>
<dbReference type="Pfam" id="PF18266">
    <property type="entry name" value="Ncstrn_small"/>
    <property type="match status" value="1"/>
</dbReference>
<dbReference type="PANTHER" id="PTHR21092:SF0">
    <property type="entry name" value="NICASTRIN"/>
    <property type="match status" value="1"/>
</dbReference>
<gene>
    <name evidence="11" type="ORF">R1flu_001856</name>
</gene>
<reference evidence="11 12" key="1">
    <citation type="submission" date="2024-09" db="EMBL/GenBank/DDBJ databases">
        <title>Chromosome-scale assembly of Riccia fluitans.</title>
        <authorList>
            <person name="Paukszto L."/>
            <person name="Sawicki J."/>
            <person name="Karawczyk K."/>
            <person name="Piernik-Szablinska J."/>
            <person name="Szczecinska M."/>
            <person name="Mazdziarz M."/>
        </authorList>
    </citation>
    <scope>NUCLEOTIDE SEQUENCE [LARGE SCALE GENOMIC DNA]</scope>
    <source>
        <strain evidence="11">Rf_01</strain>
        <tissue evidence="11">Aerial parts of the thallus</tissue>
    </source>
</reference>
<evidence type="ECO:0000256" key="8">
    <source>
        <dbReference type="ARBA" id="ARBA00023136"/>
    </source>
</evidence>
<keyword evidence="4" id="KW-0812">Transmembrane</keyword>
<organism evidence="11 12">
    <name type="scientific">Riccia fluitans</name>
    <dbReference type="NCBI Taxonomy" id="41844"/>
    <lineage>
        <taxon>Eukaryota</taxon>
        <taxon>Viridiplantae</taxon>
        <taxon>Streptophyta</taxon>
        <taxon>Embryophyta</taxon>
        <taxon>Marchantiophyta</taxon>
        <taxon>Marchantiopsida</taxon>
        <taxon>Marchantiidae</taxon>
        <taxon>Marchantiales</taxon>
        <taxon>Ricciaceae</taxon>
        <taxon>Riccia</taxon>
    </lineage>
</organism>
<keyword evidence="12" id="KW-1185">Reference proteome</keyword>
<comment type="similarity">
    <text evidence="2">Belongs to the nicastrin family.</text>
</comment>
<evidence type="ECO:0000256" key="4">
    <source>
        <dbReference type="ARBA" id="ARBA00022692"/>
    </source>
</evidence>
<evidence type="ECO:0000256" key="3">
    <source>
        <dbReference type="ARBA" id="ARBA00015303"/>
    </source>
</evidence>
<accession>A0ABD1Y4G6</accession>
<keyword evidence="6" id="KW-0914">Notch signaling pathway</keyword>
<evidence type="ECO:0000256" key="2">
    <source>
        <dbReference type="ARBA" id="ARBA00007717"/>
    </source>
</evidence>
<evidence type="ECO:0000259" key="10">
    <source>
        <dbReference type="Pfam" id="PF18266"/>
    </source>
</evidence>
<dbReference type="Proteomes" id="UP001605036">
    <property type="component" value="Unassembled WGS sequence"/>
</dbReference>
<comment type="caution">
    <text evidence="11">The sequence shown here is derived from an EMBL/GenBank/DDBJ whole genome shotgun (WGS) entry which is preliminary data.</text>
</comment>
<feature type="domain" description="Nicastrin small lobe" evidence="10">
    <location>
        <begin position="66"/>
        <end position="161"/>
    </location>
</feature>
<dbReference type="InterPro" id="IPR041084">
    <property type="entry name" value="Ncstrn_small"/>
</dbReference>
<sequence length="166" mass="18311">MRPLVIEAGNESSGPSNWRPISYEVKRFIHFWNWPVCSTICSSVCFGLKSVPEIENSMYQMVDGTACVRLLSIQGEVGCAGPNRKAVHAPLWCLSDASLRLSRKTTIVMPLLALHDFLNRTVNEPSLAKHVAGVLVESDVGEQNATIFSPDAKFPQAEFAYQSLQS</sequence>
<dbReference type="GO" id="GO:0007219">
    <property type="term" value="P:Notch signaling pathway"/>
    <property type="evidence" value="ECO:0007669"/>
    <property type="project" value="UniProtKB-KW"/>
</dbReference>
<dbReference type="EMBL" id="JBHFFA010000006">
    <property type="protein sequence ID" value="KAL2621651.1"/>
    <property type="molecule type" value="Genomic_DNA"/>
</dbReference>
<name>A0ABD1Y4G6_9MARC</name>
<evidence type="ECO:0000256" key="9">
    <source>
        <dbReference type="ARBA" id="ARBA00023180"/>
    </source>
</evidence>
<keyword evidence="8" id="KW-0472">Membrane</keyword>